<dbReference type="Gene3D" id="3.30.70.270">
    <property type="match status" value="1"/>
</dbReference>
<evidence type="ECO:0000259" key="1">
    <source>
        <dbReference type="Pfam" id="PF13456"/>
    </source>
</evidence>
<dbReference type="PANTHER" id="PTHR48475:SF1">
    <property type="entry name" value="RNASE H TYPE-1 DOMAIN-CONTAINING PROTEIN"/>
    <property type="match status" value="1"/>
</dbReference>
<dbReference type="InterPro" id="IPR043502">
    <property type="entry name" value="DNA/RNA_pol_sf"/>
</dbReference>
<keyword evidence="3" id="KW-1185">Reference proteome</keyword>
<dbReference type="EMBL" id="BQNB010013558">
    <property type="protein sequence ID" value="GJT17448.1"/>
    <property type="molecule type" value="Genomic_DNA"/>
</dbReference>
<evidence type="ECO:0000313" key="2">
    <source>
        <dbReference type="EMBL" id="GJT17448.1"/>
    </source>
</evidence>
<sequence length="277" mass="31049">MMGKVLADQRGQNMEVYLEEIMVKSKSEQSLVQDVKETLRKVKSVNIKIDPNTSSFEVEEGRFLGQVVTKEGIRADPKKVQAIIQSPTIKGPNQIQSLFLQLTTIGKFIPKLSELKYPINKEGEELMICLRQRNETISFVLMVEREGVQAPVSYGKEAIEEGSGVGIILVSLDEKMHSYAIRLKFNASDHAMDCEALLAGLVASVSKGMKYLYVFINSLTLVAQIEGNHTPLTVHERKYKEEIMDAIVPFHMFQITHLPKILNSKTEVLTGLATIKL</sequence>
<dbReference type="InterPro" id="IPR002156">
    <property type="entry name" value="RNaseH_domain"/>
</dbReference>
<dbReference type="GO" id="GO:0003964">
    <property type="term" value="F:RNA-directed DNA polymerase activity"/>
    <property type="evidence" value="ECO:0007669"/>
    <property type="project" value="UniProtKB-KW"/>
</dbReference>
<dbReference type="InterPro" id="IPR036397">
    <property type="entry name" value="RNaseH_sf"/>
</dbReference>
<keyword evidence="2" id="KW-0695">RNA-directed DNA polymerase</keyword>
<dbReference type="PANTHER" id="PTHR48475">
    <property type="entry name" value="RIBONUCLEASE H"/>
    <property type="match status" value="1"/>
</dbReference>
<comment type="caution">
    <text evidence="2">The sequence shown here is derived from an EMBL/GenBank/DDBJ whole genome shotgun (WGS) entry which is preliminary data.</text>
</comment>
<keyword evidence="2" id="KW-0548">Nucleotidyltransferase</keyword>
<dbReference type="InterPro" id="IPR043128">
    <property type="entry name" value="Rev_trsase/Diguanyl_cyclase"/>
</dbReference>
<dbReference type="Proteomes" id="UP001151760">
    <property type="component" value="Unassembled WGS sequence"/>
</dbReference>
<evidence type="ECO:0000313" key="3">
    <source>
        <dbReference type="Proteomes" id="UP001151760"/>
    </source>
</evidence>
<protein>
    <submittedName>
        <fullName evidence="2">Reverse transcriptase domain-containing protein</fullName>
    </submittedName>
</protein>
<gene>
    <name evidence="2" type="ORF">Tco_0876154</name>
</gene>
<name>A0ABQ5BUX8_9ASTR</name>
<keyword evidence="2" id="KW-0808">Transferase</keyword>
<reference evidence="2" key="1">
    <citation type="journal article" date="2022" name="Int. J. Mol. Sci.">
        <title>Draft Genome of Tanacetum Coccineum: Genomic Comparison of Closely Related Tanacetum-Family Plants.</title>
        <authorList>
            <person name="Yamashiro T."/>
            <person name="Shiraishi A."/>
            <person name="Nakayama K."/>
            <person name="Satake H."/>
        </authorList>
    </citation>
    <scope>NUCLEOTIDE SEQUENCE</scope>
</reference>
<reference evidence="2" key="2">
    <citation type="submission" date="2022-01" db="EMBL/GenBank/DDBJ databases">
        <authorList>
            <person name="Yamashiro T."/>
            <person name="Shiraishi A."/>
            <person name="Satake H."/>
            <person name="Nakayama K."/>
        </authorList>
    </citation>
    <scope>NUCLEOTIDE SEQUENCE</scope>
</reference>
<dbReference type="SUPFAM" id="SSF56672">
    <property type="entry name" value="DNA/RNA polymerases"/>
    <property type="match status" value="1"/>
</dbReference>
<accession>A0ABQ5BUX8</accession>
<dbReference type="Pfam" id="PF13456">
    <property type="entry name" value="RVT_3"/>
    <property type="match status" value="1"/>
</dbReference>
<proteinExistence type="predicted"/>
<organism evidence="2 3">
    <name type="scientific">Tanacetum coccineum</name>
    <dbReference type="NCBI Taxonomy" id="301880"/>
    <lineage>
        <taxon>Eukaryota</taxon>
        <taxon>Viridiplantae</taxon>
        <taxon>Streptophyta</taxon>
        <taxon>Embryophyta</taxon>
        <taxon>Tracheophyta</taxon>
        <taxon>Spermatophyta</taxon>
        <taxon>Magnoliopsida</taxon>
        <taxon>eudicotyledons</taxon>
        <taxon>Gunneridae</taxon>
        <taxon>Pentapetalae</taxon>
        <taxon>asterids</taxon>
        <taxon>campanulids</taxon>
        <taxon>Asterales</taxon>
        <taxon>Asteraceae</taxon>
        <taxon>Asteroideae</taxon>
        <taxon>Anthemideae</taxon>
        <taxon>Anthemidinae</taxon>
        <taxon>Tanacetum</taxon>
    </lineage>
</organism>
<feature type="domain" description="RNase H type-1" evidence="1">
    <location>
        <begin position="161"/>
        <end position="263"/>
    </location>
</feature>
<dbReference type="Gene3D" id="3.30.420.10">
    <property type="entry name" value="Ribonuclease H-like superfamily/Ribonuclease H"/>
    <property type="match status" value="1"/>
</dbReference>